<dbReference type="EMBL" id="JAQBIE010000010">
    <property type="protein sequence ID" value="MDB6177745.1"/>
    <property type="molecule type" value="Genomic_DNA"/>
</dbReference>
<dbReference type="RefSeq" id="WP_271888867.1">
    <property type="nucleotide sequence ID" value="NZ_JAQBIE010000010.1"/>
</dbReference>
<name>A0ABT4ZEF0_9RHOB</name>
<gene>
    <name evidence="1" type="ORF">PAF17_09510</name>
</gene>
<keyword evidence="2" id="KW-1185">Reference proteome</keyword>
<dbReference type="Proteomes" id="UP001165641">
    <property type="component" value="Unassembled WGS sequence"/>
</dbReference>
<evidence type="ECO:0000313" key="1">
    <source>
        <dbReference type="EMBL" id="MDB6177745.1"/>
    </source>
</evidence>
<accession>A0ABT4ZEF0</accession>
<organism evidence="1 2">
    <name type="scientific">Paracoccus onchidii</name>
    <dbReference type="NCBI Taxonomy" id="3017813"/>
    <lineage>
        <taxon>Bacteria</taxon>
        <taxon>Pseudomonadati</taxon>
        <taxon>Pseudomonadota</taxon>
        <taxon>Alphaproteobacteria</taxon>
        <taxon>Rhodobacterales</taxon>
        <taxon>Paracoccaceae</taxon>
        <taxon>Paracoccus</taxon>
    </lineage>
</organism>
<sequence>MADDIISGIDADVEAARAQKQFDRLIAKYPDSTAGHPPVSEIFSCSYERAGQ</sequence>
<evidence type="ECO:0000313" key="2">
    <source>
        <dbReference type="Proteomes" id="UP001165641"/>
    </source>
</evidence>
<protein>
    <submittedName>
        <fullName evidence="1">Uncharacterized protein</fullName>
    </submittedName>
</protein>
<comment type="caution">
    <text evidence="1">The sequence shown here is derived from an EMBL/GenBank/DDBJ whole genome shotgun (WGS) entry which is preliminary data.</text>
</comment>
<proteinExistence type="predicted"/>
<reference evidence="1" key="1">
    <citation type="submission" date="2022-12" db="EMBL/GenBank/DDBJ databases">
        <title>Paracoccus onchidii sp. nov., isolated from a marine invertebrate from the South China Sea.</title>
        <authorList>
            <person name="Xu S."/>
            <person name="Liu Z."/>
            <person name="Xu Y."/>
        </authorList>
    </citation>
    <scope>NUCLEOTIDE SEQUENCE</scope>
    <source>
        <strain evidence="1">Z330</strain>
    </source>
</reference>